<evidence type="ECO:0000313" key="2">
    <source>
        <dbReference type="Proteomes" id="UP001431935"/>
    </source>
</evidence>
<proteinExistence type="predicted"/>
<reference evidence="1" key="1">
    <citation type="submission" date="2024-01" db="EMBL/GenBank/DDBJ databases">
        <title>Complete genome sequence of Mycoplasma gateae strain 3700.</title>
        <authorList>
            <person name="Spergser J."/>
        </authorList>
    </citation>
    <scope>NUCLEOTIDE SEQUENCE [LARGE SCALE GENOMIC DNA]</scope>
    <source>
        <strain evidence="1">3700</strain>
    </source>
</reference>
<organism evidence="1 2">
    <name type="scientific">Metamycoplasma gateae</name>
    <dbReference type="NCBI Taxonomy" id="35769"/>
    <lineage>
        <taxon>Bacteria</taxon>
        <taxon>Bacillati</taxon>
        <taxon>Mycoplasmatota</taxon>
        <taxon>Mycoplasmoidales</taxon>
        <taxon>Metamycoplasmataceae</taxon>
        <taxon>Metamycoplasma</taxon>
    </lineage>
</organism>
<dbReference type="EMBL" id="CP143578">
    <property type="protein sequence ID" value="WVN21338.1"/>
    <property type="molecule type" value="Genomic_DNA"/>
</dbReference>
<gene>
    <name evidence="1" type="ORF">V2E26_02880</name>
</gene>
<dbReference type="Proteomes" id="UP001431935">
    <property type="component" value="Chromosome"/>
</dbReference>
<keyword evidence="2" id="KW-1185">Reference proteome</keyword>
<dbReference type="RefSeq" id="WP_330463377.1">
    <property type="nucleotide sequence ID" value="NZ_CP143578.1"/>
</dbReference>
<accession>A0ABZ2AK07</accession>
<dbReference type="SUPFAM" id="SSF53187">
    <property type="entry name" value="Zn-dependent exopeptidases"/>
    <property type="match status" value="1"/>
</dbReference>
<protein>
    <submittedName>
        <fullName evidence="1">Uncharacterized protein</fullName>
    </submittedName>
</protein>
<evidence type="ECO:0000313" key="1">
    <source>
        <dbReference type="EMBL" id="WVN21338.1"/>
    </source>
</evidence>
<name>A0ABZ2AK07_9BACT</name>
<sequence>MNSSNYDFNNIINFLSKIVRKFNKFYNKEIKLTIKGSWSLWQKSLIDRKPNDIDLCFINNENISDKKMFVHFLINEIKAILIREDKNLITVKDTKYGKIEFILFEYINEEFLEEINDVLYAANIEFLAMGKILMLNYVMSNYYLHDDKIEKIKTTIKDLIYINNKNLFVDKFSIKNLERVILNLVSNSVFIYIFYKYHTFLWWNKELENYNFHDEKINSFFKKIRHIFSLINNDEKIIKFIDFNKKIVELFYDGRLNKNEVDIFKEFNYHKLSISLDEFNIMIKNDKESKAILFNLFEEVIKHNKKLINLRLIEYDKWENHNIFINLSDHTNFNDHKPIDKIKNKLIDYNIPYKEILVNGLNDCIKPNTKIPSVTVSIPADSIHSTEYKISLLNIIYMLQIIYILDTELNDEK</sequence>